<evidence type="ECO:0000256" key="1">
    <source>
        <dbReference type="SAM" id="Phobius"/>
    </source>
</evidence>
<accession>A0A939BNC1</accession>
<reference evidence="2" key="1">
    <citation type="submission" date="2021-01" db="EMBL/GenBank/DDBJ databases">
        <title>Genomic Encyclopedia of Type Strains, Phase IV (KMG-IV): sequencing the most valuable type-strain genomes for metagenomic binning, comparative biology and taxonomic classification.</title>
        <authorList>
            <person name="Goeker M."/>
        </authorList>
    </citation>
    <scope>NUCLEOTIDE SEQUENCE</scope>
    <source>
        <strain evidence="2">DSM 23230</strain>
    </source>
</reference>
<name>A0A939BNC1_9FIRM</name>
<protein>
    <submittedName>
        <fullName evidence="2">Prepilin-type N-terminal cleavage/methylation domain-containing protein</fullName>
    </submittedName>
</protein>
<keyword evidence="1" id="KW-0812">Transmembrane</keyword>
<dbReference type="InterPro" id="IPR045584">
    <property type="entry name" value="Pilin-like"/>
</dbReference>
<proteinExistence type="predicted"/>
<keyword evidence="1" id="KW-1133">Transmembrane helix</keyword>
<dbReference type="SUPFAM" id="SSF54523">
    <property type="entry name" value="Pili subunits"/>
    <property type="match status" value="1"/>
</dbReference>
<dbReference type="EMBL" id="JAFBDQ010000001">
    <property type="protein sequence ID" value="MBM7555202.1"/>
    <property type="molecule type" value="Genomic_DNA"/>
</dbReference>
<dbReference type="InterPro" id="IPR012902">
    <property type="entry name" value="N_methyl_site"/>
</dbReference>
<evidence type="ECO:0000313" key="3">
    <source>
        <dbReference type="Proteomes" id="UP000774000"/>
    </source>
</evidence>
<sequence>MCEDGFTLVEVLVVITLIAVTLTFLLNFFIASSQYLRQSNHQLVANNLARLKIEASLNQNYDDLSTSTLESFSDEEYQNYQYQIVVQEIEDGLKKIIVIVKDLKKTRAKLVTLKAKEN</sequence>
<organism evidence="2 3">
    <name type="scientific">Halanaerobacter jeridensis</name>
    <dbReference type="NCBI Taxonomy" id="706427"/>
    <lineage>
        <taxon>Bacteria</taxon>
        <taxon>Bacillati</taxon>
        <taxon>Bacillota</taxon>
        <taxon>Clostridia</taxon>
        <taxon>Halanaerobiales</taxon>
        <taxon>Halobacteroidaceae</taxon>
        <taxon>Halanaerobacter</taxon>
    </lineage>
</organism>
<evidence type="ECO:0000313" key="2">
    <source>
        <dbReference type="EMBL" id="MBM7555202.1"/>
    </source>
</evidence>
<keyword evidence="3" id="KW-1185">Reference proteome</keyword>
<keyword evidence="1" id="KW-0472">Membrane</keyword>
<gene>
    <name evidence="2" type="ORF">JOC47_000026</name>
</gene>
<dbReference type="AlphaFoldDB" id="A0A939BNC1"/>
<dbReference type="NCBIfam" id="TIGR02532">
    <property type="entry name" value="IV_pilin_GFxxxE"/>
    <property type="match status" value="1"/>
</dbReference>
<dbReference type="RefSeq" id="WP_204699932.1">
    <property type="nucleotide sequence ID" value="NZ_JAFBDQ010000001.1"/>
</dbReference>
<comment type="caution">
    <text evidence="2">The sequence shown here is derived from an EMBL/GenBank/DDBJ whole genome shotgun (WGS) entry which is preliminary data.</text>
</comment>
<feature type="transmembrane region" description="Helical" evidence="1">
    <location>
        <begin position="6"/>
        <end position="30"/>
    </location>
</feature>
<dbReference type="Proteomes" id="UP000774000">
    <property type="component" value="Unassembled WGS sequence"/>
</dbReference>
<dbReference type="Pfam" id="PF07963">
    <property type="entry name" value="N_methyl"/>
    <property type="match status" value="1"/>
</dbReference>